<evidence type="ECO:0000256" key="1">
    <source>
        <dbReference type="ARBA" id="ARBA00004651"/>
    </source>
</evidence>
<dbReference type="InterPro" id="IPR051907">
    <property type="entry name" value="DoxX-like_oxidoreductase"/>
</dbReference>
<keyword evidence="2" id="KW-1003">Cell membrane</keyword>
<keyword evidence="8" id="KW-1185">Reference proteome</keyword>
<comment type="subcellular location">
    <subcellularLocation>
        <location evidence="1">Cell membrane</location>
        <topology evidence="1">Multi-pass membrane protein</topology>
    </subcellularLocation>
</comment>
<protein>
    <submittedName>
        <fullName evidence="7">Thiosulfate dehydrogenase [quinone] large subunit</fullName>
    </submittedName>
</protein>
<evidence type="ECO:0000313" key="7">
    <source>
        <dbReference type="EMBL" id="SFC34746.1"/>
    </source>
</evidence>
<dbReference type="AlphaFoldDB" id="A0A1I1IES9"/>
<feature type="transmembrane region" description="Helical" evidence="6">
    <location>
        <begin position="96"/>
        <end position="120"/>
    </location>
</feature>
<reference evidence="8" key="1">
    <citation type="submission" date="2016-10" db="EMBL/GenBank/DDBJ databases">
        <authorList>
            <person name="Varghese N."/>
            <person name="Submissions S."/>
        </authorList>
    </citation>
    <scope>NUCLEOTIDE SEQUENCE [LARGE SCALE GENOMIC DNA]</scope>
    <source>
        <strain evidence="8">DSM 13078</strain>
    </source>
</reference>
<evidence type="ECO:0000256" key="6">
    <source>
        <dbReference type="SAM" id="Phobius"/>
    </source>
</evidence>
<evidence type="ECO:0000256" key="5">
    <source>
        <dbReference type="ARBA" id="ARBA00023136"/>
    </source>
</evidence>
<proteinExistence type="predicted"/>
<feature type="transmembrane region" description="Helical" evidence="6">
    <location>
        <begin position="62"/>
        <end position="84"/>
    </location>
</feature>
<name>A0A1I1IES9_NATHA</name>
<gene>
    <name evidence="7" type="ORF">SAMN05444422_107126</name>
</gene>
<organism evidence="7 8">
    <name type="scientific">Natronobacterium haloterrestre</name>
    <name type="common">Halobiforma haloterrestris</name>
    <dbReference type="NCBI Taxonomy" id="148448"/>
    <lineage>
        <taxon>Archaea</taxon>
        <taxon>Methanobacteriati</taxon>
        <taxon>Methanobacteriota</taxon>
        <taxon>Stenosarchaea group</taxon>
        <taxon>Halobacteria</taxon>
        <taxon>Halobacteriales</taxon>
        <taxon>Natrialbaceae</taxon>
        <taxon>Natronobacterium</taxon>
    </lineage>
</organism>
<keyword evidence="3 6" id="KW-0812">Transmembrane</keyword>
<dbReference type="InterPro" id="IPR032808">
    <property type="entry name" value="DoxX"/>
</dbReference>
<dbReference type="EMBL" id="FOKW01000007">
    <property type="protein sequence ID" value="SFC34746.1"/>
    <property type="molecule type" value="Genomic_DNA"/>
</dbReference>
<evidence type="ECO:0000256" key="4">
    <source>
        <dbReference type="ARBA" id="ARBA00022989"/>
    </source>
</evidence>
<feature type="transmembrane region" description="Helical" evidence="6">
    <location>
        <begin position="25"/>
        <end position="42"/>
    </location>
</feature>
<evidence type="ECO:0000313" key="8">
    <source>
        <dbReference type="Proteomes" id="UP000199161"/>
    </source>
</evidence>
<dbReference type="Proteomes" id="UP000199161">
    <property type="component" value="Unassembled WGS sequence"/>
</dbReference>
<dbReference type="Pfam" id="PF07681">
    <property type="entry name" value="DoxX"/>
    <property type="match status" value="1"/>
</dbReference>
<evidence type="ECO:0000256" key="3">
    <source>
        <dbReference type="ARBA" id="ARBA00022692"/>
    </source>
</evidence>
<keyword evidence="4 6" id="KW-1133">Transmembrane helix</keyword>
<dbReference type="OrthoDB" id="199518at2157"/>
<keyword evidence="5 6" id="KW-0472">Membrane</keyword>
<dbReference type="GO" id="GO:0005886">
    <property type="term" value="C:plasma membrane"/>
    <property type="evidence" value="ECO:0007669"/>
    <property type="project" value="UniProtKB-SubCell"/>
</dbReference>
<accession>A0A1I1IES9</accession>
<dbReference type="RefSeq" id="WP_089788718.1">
    <property type="nucleotide sequence ID" value="NZ_FOKW01000007.1"/>
</dbReference>
<sequence length="178" mass="20158">MTYDTQPVRTELFGRSVAFELDKPWTSYWLVFLRLIVGWWFLGAGLSKIVEHGVFYDAHGWMMYAAEGTLIYPITSWFAANAVWLPNLMIPWGELAIGLGLIVGCLTRLAAANGAILMFFFYFGNADWSHGFVNGDLMGLLLFLTLIVFGAGRVFGIDAYLEGTDYVQNRKWLRYLMG</sequence>
<dbReference type="PANTHER" id="PTHR33452:SF1">
    <property type="entry name" value="INNER MEMBRANE PROTEIN YPHA-RELATED"/>
    <property type="match status" value="1"/>
</dbReference>
<dbReference type="PANTHER" id="PTHR33452">
    <property type="entry name" value="OXIDOREDUCTASE CATD-RELATED"/>
    <property type="match status" value="1"/>
</dbReference>
<feature type="transmembrane region" description="Helical" evidence="6">
    <location>
        <begin position="140"/>
        <end position="161"/>
    </location>
</feature>
<evidence type="ECO:0000256" key="2">
    <source>
        <dbReference type="ARBA" id="ARBA00022475"/>
    </source>
</evidence>